<proteinExistence type="predicted"/>
<sequence>MARIKQRYLDELEHEFNTTGQVTLRVRPIAKILRWVVYSLGALVAWPGSVIALWVNYVEGTWKEPRTWLLLVCCAAFAIGLPVVAVQAVVLLFKPRPQDKLETLDWVITRVGVYPPDAARASEEIPPLFYTWDGIHDIDTKRFPDRWLWPPYTAIIEPDVHTVERVQTERPYIKGKWLYVPLNGIPWFAHFSRTIRPDSHITWVHTPDARTLASFLQTCKKRYSLSAQNH</sequence>
<dbReference type="EMBL" id="JAFBCP010000001">
    <property type="protein sequence ID" value="MBM7815658.1"/>
    <property type="molecule type" value="Genomic_DNA"/>
</dbReference>
<feature type="transmembrane region" description="Helical" evidence="1">
    <location>
        <begin position="67"/>
        <end position="93"/>
    </location>
</feature>
<comment type="caution">
    <text evidence="2">The sequence shown here is derived from an EMBL/GenBank/DDBJ whole genome shotgun (WGS) entry which is preliminary data.</text>
</comment>
<gene>
    <name evidence="2" type="ORF">JOE56_000352</name>
</gene>
<dbReference type="Proteomes" id="UP000809290">
    <property type="component" value="Unassembled WGS sequence"/>
</dbReference>
<protein>
    <submittedName>
        <fullName evidence="2">Uncharacterized protein</fullName>
    </submittedName>
</protein>
<organism evidence="2 3">
    <name type="scientific">Brevibacterium paucivorans</name>
    <dbReference type="NCBI Taxonomy" id="170994"/>
    <lineage>
        <taxon>Bacteria</taxon>
        <taxon>Bacillati</taxon>
        <taxon>Actinomycetota</taxon>
        <taxon>Actinomycetes</taxon>
        <taxon>Micrococcales</taxon>
        <taxon>Brevibacteriaceae</taxon>
        <taxon>Brevibacterium</taxon>
    </lineage>
</organism>
<reference evidence="2 3" key="1">
    <citation type="submission" date="2021-01" db="EMBL/GenBank/DDBJ databases">
        <title>Sequencing the genomes of 1000 actinobacteria strains.</title>
        <authorList>
            <person name="Klenk H.-P."/>
        </authorList>
    </citation>
    <scope>NUCLEOTIDE SEQUENCE [LARGE SCALE GENOMIC DNA]</scope>
    <source>
        <strain evidence="2 3">DSM 13657</strain>
    </source>
</reference>
<evidence type="ECO:0000313" key="2">
    <source>
        <dbReference type="EMBL" id="MBM7815658.1"/>
    </source>
</evidence>
<evidence type="ECO:0000313" key="3">
    <source>
        <dbReference type="Proteomes" id="UP000809290"/>
    </source>
</evidence>
<keyword evidence="1" id="KW-1133">Transmembrane helix</keyword>
<keyword evidence="1" id="KW-0472">Membrane</keyword>
<keyword evidence="3" id="KW-1185">Reference proteome</keyword>
<keyword evidence="1" id="KW-0812">Transmembrane</keyword>
<accession>A0ABS2SHD5</accession>
<evidence type="ECO:0000256" key="1">
    <source>
        <dbReference type="SAM" id="Phobius"/>
    </source>
</evidence>
<feature type="transmembrane region" description="Helical" evidence="1">
    <location>
        <begin position="35"/>
        <end position="55"/>
    </location>
</feature>
<dbReference type="RefSeq" id="WP_204514564.1">
    <property type="nucleotide sequence ID" value="NZ_JAFBCP010000001.1"/>
</dbReference>
<name>A0ABS2SHD5_9MICO</name>